<proteinExistence type="predicted"/>
<dbReference type="InterPro" id="IPR050179">
    <property type="entry name" value="Trans_hexapeptide_repeat"/>
</dbReference>
<dbReference type="InterPro" id="IPR011004">
    <property type="entry name" value="Trimer_LpxA-like_sf"/>
</dbReference>
<dbReference type="HOGENOM" id="CLU_081811_1_1_9"/>
<dbReference type="Gene3D" id="2.160.10.10">
    <property type="entry name" value="Hexapeptide repeat proteins"/>
    <property type="match status" value="1"/>
</dbReference>
<dbReference type="STRING" id="562970.Btus_0883"/>
<evidence type="ECO:0000313" key="5">
    <source>
        <dbReference type="Proteomes" id="UP000002368"/>
    </source>
</evidence>
<dbReference type="PANTHER" id="PTHR43300:SF7">
    <property type="entry name" value="UDP-N-ACETYLBACILLOSAMINE N-ACETYLTRANSFERASE"/>
    <property type="match status" value="1"/>
</dbReference>
<evidence type="ECO:0000259" key="3">
    <source>
        <dbReference type="Pfam" id="PF17836"/>
    </source>
</evidence>
<evidence type="ECO:0000256" key="2">
    <source>
        <dbReference type="PIRSR" id="PIRSR620019-2"/>
    </source>
</evidence>
<protein>
    <submittedName>
        <fullName evidence="4">Sugar O-acyltransferase, sialic acid O-acetyltransferase NeuD family</fullName>
    </submittedName>
</protein>
<evidence type="ECO:0000313" key="4">
    <source>
        <dbReference type="EMBL" id="ADG05627.1"/>
    </source>
</evidence>
<dbReference type="GO" id="GO:0016746">
    <property type="term" value="F:acyltransferase activity"/>
    <property type="evidence" value="ECO:0007669"/>
    <property type="project" value="UniProtKB-KW"/>
</dbReference>
<feature type="domain" description="PglD N-terminal" evidence="3">
    <location>
        <begin position="4"/>
        <end position="84"/>
    </location>
</feature>
<feature type="active site" description="Proton acceptor" evidence="1">
    <location>
        <position position="144"/>
    </location>
</feature>
<dbReference type="InterPro" id="IPR001451">
    <property type="entry name" value="Hexapep"/>
</dbReference>
<feature type="site" description="Increases basicity of active site His" evidence="1">
    <location>
        <position position="145"/>
    </location>
</feature>
<accession>D5WVZ5</accession>
<name>D5WVZ5_KYRT2</name>
<dbReference type="InterPro" id="IPR041561">
    <property type="entry name" value="PglD_N"/>
</dbReference>
<dbReference type="KEGG" id="bts:Btus_0883"/>
<keyword evidence="5" id="KW-1185">Reference proteome</keyword>
<dbReference type="Pfam" id="PF00132">
    <property type="entry name" value="Hexapep"/>
    <property type="match status" value="1"/>
</dbReference>
<dbReference type="InterPro" id="IPR020019">
    <property type="entry name" value="AcTrfase_PglD-like"/>
</dbReference>
<dbReference type="SUPFAM" id="SSF51161">
    <property type="entry name" value="Trimeric LpxA-like enzymes"/>
    <property type="match status" value="1"/>
</dbReference>
<dbReference type="NCBIfam" id="TIGR03570">
    <property type="entry name" value="NeuD_NnaD"/>
    <property type="match status" value="1"/>
</dbReference>
<dbReference type="EMBL" id="CP002017">
    <property type="protein sequence ID" value="ADG05627.1"/>
    <property type="molecule type" value="Genomic_DNA"/>
</dbReference>
<dbReference type="AlphaFoldDB" id="D5WVZ5"/>
<sequence>MRPLVIVGAGGMGRETAWLVERINARKPTWNILGFVDDRRPDESLLLGYPYLGPVRSSLNKIIHEGIRPAVSVAIGDSKARFGVVSGLFNMGIRSFPALIDPDIDVHRSVNIGEGSIICPGVILTVNVVIGKFVIVNVASSISHESKLGDFSSVMTGVRISGNCRIGHGAYIGSGAVVLQGRAVGEAAVVGAGAVVTRDVEPRVVSVGIPARIQRWIEVKPDDR</sequence>
<dbReference type="PANTHER" id="PTHR43300">
    <property type="entry name" value="ACETYLTRANSFERASE"/>
    <property type="match status" value="1"/>
</dbReference>
<reference evidence="4 5" key="1">
    <citation type="journal article" date="2011" name="Stand. Genomic Sci.">
        <title>Complete genome sequence of the thermophilic, hydrogen-oxidizing Bacillus tusciae type strain (T2) and reclassification in the new genus, Kyrpidia gen. nov. as Kyrpidia tusciae comb. nov. and emendation of the family Alicyclobacillaceae da Costa and Rainey, 2010.</title>
        <authorList>
            <person name="Klenk H.P."/>
            <person name="Lapidus A."/>
            <person name="Chertkov O."/>
            <person name="Copeland A."/>
            <person name="Del Rio T.G."/>
            <person name="Nolan M."/>
            <person name="Lucas S."/>
            <person name="Chen F."/>
            <person name="Tice H."/>
            <person name="Cheng J.F."/>
            <person name="Han C."/>
            <person name="Bruce D."/>
            <person name="Goodwin L."/>
            <person name="Pitluck S."/>
            <person name="Pati A."/>
            <person name="Ivanova N."/>
            <person name="Mavromatis K."/>
            <person name="Daum C."/>
            <person name="Chen A."/>
            <person name="Palaniappan K."/>
            <person name="Chang Y.J."/>
            <person name="Land M."/>
            <person name="Hauser L."/>
            <person name="Jeffries C.D."/>
            <person name="Detter J.C."/>
            <person name="Rohde M."/>
            <person name="Abt B."/>
            <person name="Pukall R."/>
            <person name="Goker M."/>
            <person name="Bristow J."/>
            <person name="Markowitz V."/>
            <person name="Hugenholtz P."/>
            <person name="Eisen J.A."/>
        </authorList>
    </citation>
    <scope>NUCLEOTIDE SEQUENCE [LARGE SCALE GENOMIC DNA]</scope>
    <source>
        <strain evidence="4 5">DSM 2912</strain>
    </source>
</reference>
<dbReference type="Proteomes" id="UP000002368">
    <property type="component" value="Chromosome"/>
</dbReference>
<dbReference type="Pfam" id="PF17836">
    <property type="entry name" value="PglD_N"/>
    <property type="match status" value="1"/>
</dbReference>
<feature type="binding site" evidence="2">
    <location>
        <position position="76"/>
    </location>
    <ligand>
        <name>substrate</name>
    </ligand>
</feature>
<organism evidence="4 5">
    <name type="scientific">Kyrpidia tusciae (strain DSM 2912 / NBRC 15312 / T2)</name>
    <name type="common">Bacillus tusciae</name>
    <dbReference type="NCBI Taxonomy" id="562970"/>
    <lineage>
        <taxon>Bacteria</taxon>
        <taxon>Bacillati</taxon>
        <taxon>Bacillota</taxon>
        <taxon>Bacilli</taxon>
        <taxon>Bacillales</taxon>
        <taxon>Alicyclobacillaceae</taxon>
        <taxon>Kyrpidia</taxon>
    </lineage>
</organism>
<evidence type="ECO:0000256" key="1">
    <source>
        <dbReference type="PIRSR" id="PIRSR620019-1"/>
    </source>
</evidence>
<dbReference type="Gene3D" id="3.40.50.20">
    <property type="match status" value="1"/>
</dbReference>
<gene>
    <name evidence="4" type="ordered locus">Btus_0883</name>
</gene>
<dbReference type="eggNOG" id="COG0110">
    <property type="taxonomic scope" value="Bacteria"/>
</dbReference>